<proteinExistence type="predicted"/>
<name>A0ABS5B664_9STRE</name>
<evidence type="ECO:0000313" key="4">
    <source>
        <dbReference type="EMBL" id="MBP2624323.1"/>
    </source>
</evidence>
<dbReference type="RefSeq" id="WP_209629185.1">
    <property type="nucleotide sequence ID" value="NZ_PRDG01000008.1"/>
</dbReference>
<feature type="region of interest" description="Disordered" evidence="1">
    <location>
        <begin position="20"/>
        <end position="73"/>
    </location>
</feature>
<accession>A0ABS5B664</accession>
<dbReference type="EMBL" id="PRDG01000008">
    <property type="protein sequence ID" value="MBP2624323.1"/>
    <property type="molecule type" value="Genomic_DNA"/>
</dbReference>
<feature type="signal peptide" evidence="2">
    <location>
        <begin position="1"/>
        <end position="25"/>
    </location>
</feature>
<evidence type="ECO:0000256" key="2">
    <source>
        <dbReference type="SAM" id="SignalP"/>
    </source>
</evidence>
<feature type="chain" id="PRO_5046976537" description="DUF6287 domain-containing protein" evidence="2">
    <location>
        <begin position="26"/>
        <end position="188"/>
    </location>
</feature>
<evidence type="ECO:0000256" key="1">
    <source>
        <dbReference type="SAM" id="MobiDB-lite"/>
    </source>
</evidence>
<reference evidence="4 5" key="1">
    <citation type="submission" date="2018-02" db="EMBL/GenBank/DDBJ databases">
        <title>Draft genome sequence of Streptococcus oricebi CCUG 70868T type strain.</title>
        <authorList>
            <person name="Mendez V."/>
            <person name="Salva-Serra F."/>
            <person name="Jaen-Luchoro D."/>
            <person name="Gonzales-Siles L."/>
            <person name="Karlsson R."/>
            <person name="Engstrom-Jakobsson H."/>
            <person name="Busquets A."/>
            <person name="Gomila M."/>
            <person name="Pineiro-Iglesias B."/>
            <person name="Bennasar-Figueras A."/>
            <person name="Seeger M."/>
            <person name="Moore E."/>
        </authorList>
    </citation>
    <scope>NUCLEOTIDE SEQUENCE [LARGE SCALE GENOMIC DNA]</scope>
    <source>
        <strain evidence="4 5">CCUG 70868</strain>
    </source>
</reference>
<evidence type="ECO:0000259" key="3">
    <source>
        <dbReference type="Pfam" id="PF19804"/>
    </source>
</evidence>
<dbReference type="Proteomes" id="UP001519296">
    <property type="component" value="Unassembled WGS sequence"/>
</dbReference>
<gene>
    <name evidence="4" type="ORF">C4K46_10380</name>
</gene>
<keyword evidence="5" id="KW-1185">Reference proteome</keyword>
<dbReference type="Pfam" id="PF19804">
    <property type="entry name" value="DUF6287"/>
    <property type="match status" value="1"/>
</dbReference>
<evidence type="ECO:0000313" key="5">
    <source>
        <dbReference type="Proteomes" id="UP001519296"/>
    </source>
</evidence>
<comment type="caution">
    <text evidence="4">The sequence shown here is derived from an EMBL/GenBank/DDBJ whole genome shotgun (WGS) entry which is preliminary data.</text>
</comment>
<dbReference type="PROSITE" id="PS51257">
    <property type="entry name" value="PROKAR_LIPOPROTEIN"/>
    <property type="match status" value="1"/>
</dbReference>
<feature type="domain" description="DUF6287" evidence="3">
    <location>
        <begin position="79"/>
        <end position="110"/>
    </location>
</feature>
<keyword evidence="2" id="KW-0732">Signal</keyword>
<organism evidence="4 5">
    <name type="scientific">Streptococcus oricebi</name>
    <dbReference type="NCBI Taxonomy" id="1547447"/>
    <lineage>
        <taxon>Bacteria</taxon>
        <taxon>Bacillati</taxon>
        <taxon>Bacillota</taxon>
        <taxon>Bacilli</taxon>
        <taxon>Lactobacillales</taxon>
        <taxon>Streptococcaceae</taxon>
        <taxon>Streptococcus</taxon>
    </lineage>
</organism>
<protein>
    <recommendedName>
        <fullName evidence="3">DUF6287 domain-containing protein</fullName>
    </recommendedName>
</protein>
<feature type="compositionally biased region" description="Low complexity" evidence="1">
    <location>
        <begin position="30"/>
        <end position="68"/>
    </location>
</feature>
<sequence>MKKTTVSLLLLASLSMGLAACSQQAKDNPSKSSSQSTSASSKTSSSKASSSKASQSSSSASSESSASSNTNPREDQIRMQIAELAEGNFASVRGTWQNSQGQRLTFDEKGLVSDSQEFYGASLTDYGTASAGVYGGEGDGFLLEFIPAGVSLPSKEAFKDDSDPGRDRLWVGVGINSFEEQGSFYYRV</sequence>
<dbReference type="InterPro" id="IPR046254">
    <property type="entry name" value="DUF6287"/>
</dbReference>